<dbReference type="GO" id="GO:0005829">
    <property type="term" value="C:cytosol"/>
    <property type="evidence" value="ECO:0007669"/>
    <property type="project" value="TreeGrafter"/>
</dbReference>
<dbReference type="AlphaFoldDB" id="A0A6N9NLB4"/>
<dbReference type="PANTHER" id="PTHR43691:SF11">
    <property type="entry name" value="FI09636P-RELATED"/>
    <property type="match status" value="1"/>
</dbReference>
<dbReference type="Proteomes" id="UP000470771">
    <property type="component" value="Unassembled WGS sequence"/>
</dbReference>
<evidence type="ECO:0000259" key="4">
    <source>
        <dbReference type="Pfam" id="PF01048"/>
    </source>
</evidence>
<organism evidence="5 6">
    <name type="scientific">Acidiluteibacter ferrifornacis</name>
    <dbReference type="NCBI Taxonomy" id="2692424"/>
    <lineage>
        <taxon>Bacteria</taxon>
        <taxon>Pseudomonadati</taxon>
        <taxon>Bacteroidota</taxon>
        <taxon>Flavobacteriia</taxon>
        <taxon>Flavobacteriales</taxon>
        <taxon>Cryomorphaceae</taxon>
        <taxon>Acidiluteibacter</taxon>
    </lineage>
</organism>
<dbReference type="Pfam" id="PF01048">
    <property type="entry name" value="PNP_UDP_1"/>
    <property type="match status" value="1"/>
</dbReference>
<dbReference type="GO" id="GO:0004850">
    <property type="term" value="F:uridine phosphorylase activity"/>
    <property type="evidence" value="ECO:0007669"/>
    <property type="project" value="UniProtKB-EC"/>
</dbReference>
<evidence type="ECO:0000256" key="1">
    <source>
        <dbReference type="ARBA" id="ARBA00011888"/>
    </source>
</evidence>
<gene>
    <name evidence="5" type="ORF">GQN54_11465</name>
</gene>
<dbReference type="GO" id="GO:0006152">
    <property type="term" value="P:purine nucleoside catabolic process"/>
    <property type="evidence" value="ECO:0007669"/>
    <property type="project" value="TreeGrafter"/>
</dbReference>
<dbReference type="PANTHER" id="PTHR43691">
    <property type="entry name" value="URIDINE PHOSPHORYLASE"/>
    <property type="match status" value="1"/>
</dbReference>
<name>A0A6N9NLB4_9FLAO</name>
<dbReference type="InterPro" id="IPR035994">
    <property type="entry name" value="Nucleoside_phosphorylase_sf"/>
</dbReference>
<evidence type="ECO:0000256" key="2">
    <source>
        <dbReference type="ARBA" id="ARBA00021980"/>
    </source>
</evidence>
<comment type="catalytic activity">
    <reaction evidence="3">
        <text>uridine + phosphate = alpha-D-ribose 1-phosphate + uracil</text>
        <dbReference type="Rhea" id="RHEA:24388"/>
        <dbReference type="ChEBI" id="CHEBI:16704"/>
        <dbReference type="ChEBI" id="CHEBI:17568"/>
        <dbReference type="ChEBI" id="CHEBI:43474"/>
        <dbReference type="ChEBI" id="CHEBI:57720"/>
        <dbReference type="EC" id="2.4.2.3"/>
    </reaction>
</comment>
<dbReference type="EC" id="2.4.2.3" evidence="1"/>
<comment type="caution">
    <text evidence="5">The sequence shown here is derived from an EMBL/GenBank/DDBJ whole genome shotgun (WGS) entry which is preliminary data.</text>
</comment>
<dbReference type="EMBL" id="WWNE01000009">
    <property type="protein sequence ID" value="NBG66733.1"/>
    <property type="molecule type" value="Genomic_DNA"/>
</dbReference>
<dbReference type="RefSeq" id="WP_160633691.1">
    <property type="nucleotide sequence ID" value="NZ_WWNE01000009.1"/>
</dbReference>
<evidence type="ECO:0000313" key="6">
    <source>
        <dbReference type="Proteomes" id="UP000470771"/>
    </source>
</evidence>
<dbReference type="GO" id="GO:0004731">
    <property type="term" value="F:purine-nucleoside phosphorylase activity"/>
    <property type="evidence" value="ECO:0007669"/>
    <property type="project" value="TreeGrafter"/>
</dbReference>
<sequence length="292" mass="32151">MKKLAPSELVLNPDGSVYHLKLKPEHIGQKIIVVGDPGRVALISSYFDTIECKISNREFVTHTGMYNGERVSAIATGIGTDNIDIVLNELDALVNIDLESRTVKTELTSLEIVRIGTCGAMQKDLPVDSFVMSQYGFGMDGLLNFYQFTPDKEEETLLHELMLQTAYSPKITKPYLVKGSSKLIEKLGEGIAKGITATAPGFYGPQGRVLRLALNDGQLNDKFTAFQSEENRVVNFEMETSALYGLSKLLGHEACTLCVIVANRLANEFSKDYHPAMTKLIQLVLARLTSKG</sequence>
<evidence type="ECO:0000256" key="3">
    <source>
        <dbReference type="ARBA" id="ARBA00048447"/>
    </source>
</evidence>
<accession>A0A6N9NLB4</accession>
<feature type="domain" description="Nucleoside phosphorylase" evidence="4">
    <location>
        <begin position="31"/>
        <end position="285"/>
    </location>
</feature>
<proteinExistence type="predicted"/>
<dbReference type="Gene3D" id="3.40.50.1580">
    <property type="entry name" value="Nucleoside phosphorylase domain"/>
    <property type="match status" value="1"/>
</dbReference>
<dbReference type="SUPFAM" id="SSF53167">
    <property type="entry name" value="Purine and uridine phosphorylases"/>
    <property type="match status" value="1"/>
</dbReference>
<reference evidence="5 6" key="1">
    <citation type="submission" date="2019-12" db="EMBL/GenBank/DDBJ databases">
        <authorList>
            <person name="Zhao J."/>
        </authorList>
    </citation>
    <scope>NUCLEOTIDE SEQUENCE [LARGE SCALE GENOMIC DNA]</scope>
    <source>
        <strain evidence="5 6">S-15</strain>
    </source>
</reference>
<dbReference type="InterPro" id="IPR000845">
    <property type="entry name" value="Nucleoside_phosphorylase_d"/>
</dbReference>
<dbReference type="CDD" id="cd00436">
    <property type="entry name" value="UP_TbUP-like"/>
    <property type="match status" value="1"/>
</dbReference>
<protein>
    <recommendedName>
        <fullName evidence="2">Uridine phosphorylase</fullName>
        <ecNumber evidence="1">2.4.2.3</ecNumber>
    </recommendedName>
</protein>
<keyword evidence="6" id="KW-1185">Reference proteome</keyword>
<evidence type="ECO:0000313" key="5">
    <source>
        <dbReference type="EMBL" id="NBG66733.1"/>
    </source>
</evidence>